<keyword evidence="1" id="KW-1133">Transmembrane helix</keyword>
<keyword evidence="1" id="KW-0812">Transmembrane</keyword>
<comment type="caution">
    <text evidence="2">The sequence shown here is derived from an EMBL/GenBank/DDBJ whole genome shotgun (WGS) entry which is preliminary data.</text>
</comment>
<dbReference type="Pfam" id="PF13346">
    <property type="entry name" value="ABC2_membrane_5"/>
    <property type="match status" value="1"/>
</dbReference>
<evidence type="ECO:0000313" key="2">
    <source>
        <dbReference type="EMBL" id="RAV10796.1"/>
    </source>
</evidence>
<proteinExistence type="predicted"/>
<name>A0A329LUJ3_9BACL</name>
<dbReference type="AlphaFoldDB" id="A0A329LUJ3"/>
<feature type="transmembrane region" description="Helical" evidence="1">
    <location>
        <begin position="172"/>
        <end position="193"/>
    </location>
</feature>
<dbReference type="Proteomes" id="UP000250369">
    <property type="component" value="Unassembled WGS sequence"/>
</dbReference>
<keyword evidence="1" id="KW-0472">Membrane</keyword>
<dbReference type="OrthoDB" id="2614998at2"/>
<organism evidence="2 3">
    <name type="scientific">Paenibacillus contaminans</name>
    <dbReference type="NCBI Taxonomy" id="450362"/>
    <lineage>
        <taxon>Bacteria</taxon>
        <taxon>Bacillati</taxon>
        <taxon>Bacillota</taxon>
        <taxon>Bacilli</taxon>
        <taxon>Bacillales</taxon>
        <taxon>Paenibacillaceae</taxon>
        <taxon>Paenibacillus</taxon>
    </lineage>
</organism>
<sequence>MHTFSRLIKTDLRNRRTTMLVTLGAVILWNILMALLPVDLPAPKLGFIMTLNVAAIYVMLFIPFLHCFSTWNEEWRHRTVSYLLALPVRRKQLLASKYIAIVSEAILFMTVMAIGLSLQNAIHDGMMFRSEPLLTFDWPKFAFIVKIALAATCLIMLCFFSTLVGRCFGTMPALITFVTFTAGAFLSILAGLVQSAVPPALAFALLCLAFYLGSLYLLERKVGVE</sequence>
<evidence type="ECO:0000313" key="3">
    <source>
        <dbReference type="Proteomes" id="UP000250369"/>
    </source>
</evidence>
<gene>
    <name evidence="2" type="ORF">DQG23_37240</name>
</gene>
<feature type="transmembrane region" description="Helical" evidence="1">
    <location>
        <begin position="199"/>
        <end position="218"/>
    </location>
</feature>
<evidence type="ECO:0000256" key="1">
    <source>
        <dbReference type="SAM" id="Phobius"/>
    </source>
</evidence>
<accession>A0A329LUJ3</accession>
<feature type="transmembrane region" description="Helical" evidence="1">
    <location>
        <begin position="46"/>
        <end position="68"/>
    </location>
</feature>
<protein>
    <submittedName>
        <fullName evidence="2">Uncharacterized protein</fullName>
    </submittedName>
</protein>
<reference evidence="2 3" key="1">
    <citation type="journal article" date="2009" name="Int. J. Syst. Evol. Microbiol.">
        <title>Paenibacillus contaminans sp. nov., isolated from a contaminated laboratory plate.</title>
        <authorList>
            <person name="Chou J.H."/>
            <person name="Lee J.H."/>
            <person name="Lin M.C."/>
            <person name="Chang P.S."/>
            <person name="Arun A.B."/>
            <person name="Young C.C."/>
            <person name="Chen W.M."/>
        </authorList>
    </citation>
    <scope>NUCLEOTIDE SEQUENCE [LARGE SCALE GENOMIC DNA]</scope>
    <source>
        <strain evidence="2 3">CKOBP-6</strain>
    </source>
</reference>
<dbReference type="InterPro" id="IPR025699">
    <property type="entry name" value="ABC2_memb-like"/>
</dbReference>
<feature type="transmembrane region" description="Helical" evidence="1">
    <location>
        <begin position="20"/>
        <end position="40"/>
    </location>
</feature>
<dbReference type="EMBL" id="QMFB01000041">
    <property type="protein sequence ID" value="RAV10796.1"/>
    <property type="molecule type" value="Genomic_DNA"/>
</dbReference>
<feature type="transmembrane region" description="Helical" evidence="1">
    <location>
        <begin position="98"/>
        <end position="118"/>
    </location>
</feature>
<dbReference type="RefSeq" id="WP_113036114.1">
    <property type="nucleotide sequence ID" value="NZ_QMFB01000041.1"/>
</dbReference>
<feature type="transmembrane region" description="Helical" evidence="1">
    <location>
        <begin position="138"/>
        <end position="160"/>
    </location>
</feature>
<keyword evidence="3" id="KW-1185">Reference proteome</keyword>